<feature type="transmembrane region" description="Helical" evidence="6">
    <location>
        <begin position="7"/>
        <end position="25"/>
    </location>
</feature>
<keyword evidence="9" id="KW-1185">Reference proteome</keyword>
<dbReference type="eggNOG" id="COG5416">
    <property type="taxonomic scope" value="Bacteria"/>
</dbReference>
<dbReference type="Pfam" id="PF06305">
    <property type="entry name" value="LapA_dom"/>
    <property type="match status" value="1"/>
</dbReference>
<keyword evidence="3 6" id="KW-1133">Transmembrane helix</keyword>
<reference evidence="8 9" key="1">
    <citation type="submission" date="2013-08" db="EMBL/GenBank/DDBJ databases">
        <authorList>
            <person name="Huang J."/>
            <person name="Wang G."/>
        </authorList>
    </citation>
    <scope>NUCLEOTIDE SEQUENCE [LARGE SCALE GENOMIC DNA]</scope>
    <source>
        <strain evidence="8 9">BH030004</strain>
    </source>
</reference>
<comment type="caution">
    <text evidence="8">The sequence shown here is derived from an EMBL/GenBank/DDBJ whole genome shotgun (WGS) entry which is preliminary data.</text>
</comment>
<feature type="transmembrane region" description="Helical" evidence="6">
    <location>
        <begin position="37"/>
        <end position="62"/>
    </location>
</feature>
<evidence type="ECO:0000256" key="3">
    <source>
        <dbReference type="ARBA" id="ARBA00022989"/>
    </source>
</evidence>
<proteinExistence type="predicted"/>
<evidence type="ECO:0000313" key="8">
    <source>
        <dbReference type="EMBL" id="KGX84357.1"/>
    </source>
</evidence>
<evidence type="ECO:0000256" key="5">
    <source>
        <dbReference type="SAM" id="MobiDB-lite"/>
    </source>
</evidence>
<dbReference type="GO" id="GO:0005886">
    <property type="term" value="C:plasma membrane"/>
    <property type="evidence" value="ECO:0007669"/>
    <property type="project" value="InterPro"/>
</dbReference>
<dbReference type="InterPro" id="IPR010445">
    <property type="entry name" value="LapA_dom"/>
</dbReference>
<dbReference type="STRING" id="1385511.GCA_000425225_02342"/>
<feature type="domain" description="Lipopolysaccharide assembly protein A" evidence="7">
    <location>
        <begin position="24"/>
        <end position="83"/>
    </location>
</feature>
<name>A0A0A5HL50_9BACI</name>
<dbReference type="Proteomes" id="UP000030403">
    <property type="component" value="Unassembled WGS sequence"/>
</dbReference>
<keyword evidence="2 6" id="KW-0812">Transmembrane</keyword>
<dbReference type="OrthoDB" id="2990728at2"/>
<organism evidence="8 9">
    <name type="scientific">Pontibacillus marinus BH030004 = DSM 16465</name>
    <dbReference type="NCBI Taxonomy" id="1385511"/>
    <lineage>
        <taxon>Bacteria</taxon>
        <taxon>Bacillati</taxon>
        <taxon>Bacillota</taxon>
        <taxon>Bacilli</taxon>
        <taxon>Bacillales</taxon>
        <taxon>Bacillaceae</taxon>
        <taxon>Pontibacillus</taxon>
    </lineage>
</organism>
<dbReference type="PANTHER" id="PTHR41335:SF1">
    <property type="entry name" value="MEMBRANE PROTEIN"/>
    <property type="match status" value="1"/>
</dbReference>
<dbReference type="RefSeq" id="WP_027448802.1">
    <property type="nucleotide sequence ID" value="NZ_AVPF01000058.1"/>
</dbReference>
<evidence type="ECO:0000256" key="1">
    <source>
        <dbReference type="ARBA" id="ARBA00022475"/>
    </source>
</evidence>
<keyword evidence="4 6" id="KW-0472">Membrane</keyword>
<keyword evidence="1" id="KW-1003">Cell membrane</keyword>
<dbReference type="AlphaFoldDB" id="A0A0A5HL50"/>
<evidence type="ECO:0000256" key="2">
    <source>
        <dbReference type="ARBA" id="ARBA00022692"/>
    </source>
</evidence>
<dbReference type="EMBL" id="AVPF01000058">
    <property type="protein sequence ID" value="KGX84357.1"/>
    <property type="molecule type" value="Genomic_DNA"/>
</dbReference>
<feature type="region of interest" description="Disordered" evidence="5">
    <location>
        <begin position="78"/>
        <end position="114"/>
    </location>
</feature>
<evidence type="ECO:0000313" key="9">
    <source>
        <dbReference type="Proteomes" id="UP000030403"/>
    </source>
</evidence>
<protein>
    <recommendedName>
        <fullName evidence="7">Lipopolysaccharide assembly protein A domain-containing protein</fullName>
    </recommendedName>
</protein>
<accession>A0A0A5HL50</accession>
<feature type="compositionally biased region" description="Basic and acidic residues" evidence="5">
    <location>
        <begin position="92"/>
        <end position="114"/>
    </location>
</feature>
<evidence type="ECO:0000256" key="6">
    <source>
        <dbReference type="SAM" id="Phobius"/>
    </source>
</evidence>
<evidence type="ECO:0000256" key="4">
    <source>
        <dbReference type="ARBA" id="ARBA00023136"/>
    </source>
</evidence>
<gene>
    <name evidence="8" type="ORF">N783_17230</name>
</gene>
<evidence type="ECO:0000259" key="7">
    <source>
        <dbReference type="Pfam" id="PF06305"/>
    </source>
</evidence>
<dbReference type="PANTHER" id="PTHR41335">
    <property type="entry name" value="MEMBRANE PROTEIN-RELATED"/>
    <property type="match status" value="1"/>
</dbReference>
<sequence length="114" mass="12649">MKSQSGFILALVFALIVAIFAVINVDSVEVNYLFGTGQAPLILVILGSVLMGGLIVGVFGTIQNYKLKRTNRSLQRKIQELESNTTNTPVHETTETDRDDSYENETTKEENKEI</sequence>